<gene>
    <name evidence="3" type="ORF">APAL1065_LOCUS7475</name>
</gene>
<feature type="transmembrane region" description="Helical" evidence="2">
    <location>
        <begin position="362"/>
        <end position="383"/>
    </location>
</feature>
<evidence type="ECO:0000256" key="2">
    <source>
        <dbReference type="SAM" id="Phobius"/>
    </source>
</evidence>
<feature type="transmembrane region" description="Helical" evidence="2">
    <location>
        <begin position="262"/>
        <end position="286"/>
    </location>
</feature>
<feature type="region of interest" description="Disordered" evidence="1">
    <location>
        <begin position="520"/>
        <end position="549"/>
    </location>
</feature>
<organism evidence="3">
    <name type="scientific">Entomoneis paludosa</name>
    <dbReference type="NCBI Taxonomy" id="265537"/>
    <lineage>
        <taxon>Eukaryota</taxon>
        <taxon>Sar</taxon>
        <taxon>Stramenopiles</taxon>
        <taxon>Ochrophyta</taxon>
        <taxon>Bacillariophyta</taxon>
        <taxon>Bacillariophyceae</taxon>
        <taxon>Bacillariophycidae</taxon>
        <taxon>Entomoneidaceae</taxon>
        <taxon>Entomoneis</taxon>
    </lineage>
</organism>
<evidence type="ECO:0000256" key="1">
    <source>
        <dbReference type="SAM" id="MobiDB-lite"/>
    </source>
</evidence>
<proteinExistence type="predicted"/>
<sequence length="549" mass="60015">MGDDPLTFIKKTISVLLLIFSLVVVHALIADKQTNLSDNIHPALAYVALWGALIWLSMVEGSQASMVGLPPIDRELYRESHPIAFKICERGHRGDNLDRYLMGRQFMVLALVFVINMSGAPIEDADVLNLPTPLANAFLKSGLAMILFTCMIGQLNTQVNASHCMLDYLNDHFATFTVWVAVGIEASGLLHASYLIQMIVAMCAGQTIESNEPPRDGLANVLYWGRVLFSCGCLGFAFAVTLAALFDGKTTMWDGIPEVVSIIFFFGLMSVVGMLEGMQIAFFAVAKMTEEERNYNSWATWTNELLFGNGGKGLPGFMIGRQLCVVSCFFVIARVTTVSIEDGDDNVLGVGDGAQKFFETGLLGALITTIVASIAWQLVASAFPLTMLGNVVTYTLLRICLFLEATGIASGAWVLASIHKKFAGFQKDEVYIGTAEERAAMGHGDKKVHGKEIGHLTGGGFVGNLLQDEDKAEAFTARRTKVLANISRLREQVKETESEEEKQIFEDCIALEVAHLTKINKQQKLSDKKVADEDEPEPIKDVEAGVEYA</sequence>
<dbReference type="Pfam" id="PF03842">
    <property type="entry name" value="Silic_transp"/>
    <property type="match status" value="1"/>
</dbReference>
<keyword evidence="2" id="KW-1133">Transmembrane helix</keyword>
<name>A0A7S2VFU4_9STRA</name>
<keyword evidence="2" id="KW-0812">Transmembrane</keyword>
<dbReference type="EMBL" id="HBHT01011118">
    <property type="protein sequence ID" value="CAD9955777.1"/>
    <property type="molecule type" value="Transcribed_RNA"/>
</dbReference>
<feature type="transmembrane region" description="Helical" evidence="2">
    <location>
        <begin position="42"/>
        <end position="59"/>
    </location>
</feature>
<keyword evidence="2" id="KW-0472">Membrane</keyword>
<evidence type="ECO:0008006" key="4">
    <source>
        <dbReference type="Google" id="ProtNLM"/>
    </source>
</evidence>
<protein>
    <recommendedName>
        <fullName evidence="4">Silicon transporter</fullName>
    </recommendedName>
</protein>
<dbReference type="GO" id="GO:0015708">
    <property type="term" value="P:silicic acid import across plasma membrane"/>
    <property type="evidence" value="ECO:0007669"/>
    <property type="project" value="InterPro"/>
</dbReference>
<feature type="transmembrane region" description="Helical" evidence="2">
    <location>
        <begin position="395"/>
        <end position="416"/>
    </location>
</feature>
<feature type="transmembrane region" description="Helical" evidence="2">
    <location>
        <begin position="221"/>
        <end position="246"/>
    </location>
</feature>
<feature type="transmembrane region" description="Helical" evidence="2">
    <location>
        <begin position="105"/>
        <end position="122"/>
    </location>
</feature>
<dbReference type="InterPro" id="IPR004693">
    <property type="entry name" value="Silicon_transpt"/>
</dbReference>
<feature type="transmembrane region" description="Helical" evidence="2">
    <location>
        <begin position="176"/>
        <end position="200"/>
    </location>
</feature>
<accession>A0A7S2VFU4</accession>
<feature type="compositionally biased region" description="Basic and acidic residues" evidence="1">
    <location>
        <begin position="524"/>
        <end position="543"/>
    </location>
</feature>
<evidence type="ECO:0000313" key="3">
    <source>
        <dbReference type="EMBL" id="CAD9955777.1"/>
    </source>
</evidence>
<dbReference type="AlphaFoldDB" id="A0A7S2VFU4"/>
<reference evidence="3" key="1">
    <citation type="submission" date="2021-01" db="EMBL/GenBank/DDBJ databases">
        <authorList>
            <person name="Corre E."/>
            <person name="Pelletier E."/>
            <person name="Niang G."/>
            <person name="Scheremetjew M."/>
            <person name="Finn R."/>
            <person name="Kale V."/>
            <person name="Holt S."/>
            <person name="Cochrane G."/>
            <person name="Meng A."/>
            <person name="Brown T."/>
            <person name="Cohen L."/>
        </authorList>
    </citation>
    <scope>NUCLEOTIDE SEQUENCE</scope>
    <source>
        <strain evidence="3">CCMP125</strain>
    </source>
</reference>
<feature type="transmembrane region" description="Helical" evidence="2">
    <location>
        <begin position="12"/>
        <end position="30"/>
    </location>
</feature>